<evidence type="ECO:0000256" key="7">
    <source>
        <dbReference type="ARBA" id="ARBA00022490"/>
    </source>
</evidence>
<reference evidence="18 19" key="1">
    <citation type="submission" date="2019-03" db="EMBL/GenBank/DDBJ databases">
        <title>Genomic Encyclopedia of Type Strains, Phase IV (KMG-IV): sequencing the most valuable type-strain genomes for metagenomic binning, comparative biology and taxonomic classification.</title>
        <authorList>
            <person name="Goeker M."/>
        </authorList>
    </citation>
    <scope>NUCLEOTIDE SEQUENCE [LARGE SCALE GENOMIC DNA]</scope>
    <source>
        <strain evidence="18 19">LX-B</strain>
    </source>
</reference>
<keyword evidence="8 16" id="KW-0328">Glycosyltransferase</keyword>
<dbReference type="GO" id="GO:0032263">
    <property type="term" value="P:GMP salvage"/>
    <property type="evidence" value="ECO:0007669"/>
    <property type="project" value="TreeGrafter"/>
</dbReference>
<dbReference type="EC" id="2.4.2.8" evidence="16"/>
<dbReference type="InterPro" id="IPR029057">
    <property type="entry name" value="PRTase-like"/>
</dbReference>
<evidence type="ECO:0000256" key="2">
    <source>
        <dbReference type="ARBA" id="ARBA00002049"/>
    </source>
</evidence>
<dbReference type="CDD" id="cd06223">
    <property type="entry name" value="PRTases_typeI"/>
    <property type="match status" value="1"/>
</dbReference>
<evidence type="ECO:0000256" key="12">
    <source>
        <dbReference type="ARBA" id="ARBA00022741"/>
    </source>
</evidence>
<evidence type="ECO:0000256" key="8">
    <source>
        <dbReference type="ARBA" id="ARBA00022676"/>
    </source>
</evidence>
<evidence type="ECO:0000256" key="3">
    <source>
        <dbReference type="ARBA" id="ARBA00004496"/>
    </source>
</evidence>
<dbReference type="InterPro" id="IPR050408">
    <property type="entry name" value="HGPRT"/>
</dbReference>
<keyword evidence="12 16" id="KW-0547">Nucleotide-binding</keyword>
<dbReference type="AlphaFoldDB" id="A0A4R1QVX1"/>
<name>A0A4R1QVX1_HYDET</name>
<comment type="caution">
    <text evidence="18">The sequence shown here is derived from an EMBL/GenBank/DDBJ whole genome shotgun (WGS) entry which is preliminary data.</text>
</comment>
<dbReference type="InterPro" id="IPR005904">
    <property type="entry name" value="Hxn_phspho_trans"/>
</dbReference>
<keyword evidence="7 16" id="KW-0963">Cytoplasm</keyword>
<sequence length="231" mass="26079">MDSDLFFALRLTALSQSGMIFYMLLASEKRGGFRKPLQFSFSLEYVLEEYGVMHEDIKEILFSAPEIANRIQELGKEITRDYQGRQPLLIGILKGAVPFIADLMRVIDLPVSYDLMAVSSYGASTKSSGTVRILKDLDAALEGRDAIIVEDIVDTGLTLKYLLENLRSRQVNSLKVCTLLDKPSRRKVAIQPDYNGFEIPDKFVVGYGLDYAENYRNLPYIGVLKEAVYQK</sequence>
<comment type="cofactor">
    <cofactor evidence="1 16">
        <name>Mg(2+)</name>
        <dbReference type="ChEBI" id="CHEBI:18420"/>
    </cofactor>
</comment>
<feature type="domain" description="Phosphoribosyltransferase" evidence="17">
    <location>
        <begin position="61"/>
        <end position="211"/>
    </location>
</feature>
<dbReference type="Proteomes" id="UP000295008">
    <property type="component" value="Unassembled WGS sequence"/>
</dbReference>
<comment type="catalytic activity">
    <reaction evidence="15">
        <text>IMP + diphosphate = hypoxanthine + 5-phospho-alpha-D-ribose 1-diphosphate</text>
        <dbReference type="Rhea" id="RHEA:17973"/>
        <dbReference type="ChEBI" id="CHEBI:17368"/>
        <dbReference type="ChEBI" id="CHEBI:33019"/>
        <dbReference type="ChEBI" id="CHEBI:58017"/>
        <dbReference type="ChEBI" id="CHEBI:58053"/>
        <dbReference type="EC" id="2.4.2.8"/>
    </reaction>
    <physiologicalReaction direction="right-to-left" evidence="15">
        <dbReference type="Rhea" id="RHEA:17975"/>
    </physiologicalReaction>
</comment>
<comment type="catalytic activity">
    <reaction evidence="14">
        <text>GMP + diphosphate = guanine + 5-phospho-alpha-D-ribose 1-diphosphate</text>
        <dbReference type="Rhea" id="RHEA:25424"/>
        <dbReference type="ChEBI" id="CHEBI:16235"/>
        <dbReference type="ChEBI" id="CHEBI:33019"/>
        <dbReference type="ChEBI" id="CHEBI:58017"/>
        <dbReference type="ChEBI" id="CHEBI:58115"/>
        <dbReference type="EC" id="2.4.2.8"/>
    </reaction>
    <physiologicalReaction direction="right-to-left" evidence="14">
        <dbReference type="Rhea" id="RHEA:25426"/>
    </physiologicalReaction>
</comment>
<dbReference type="NCBIfam" id="TIGR01203">
    <property type="entry name" value="HGPRTase"/>
    <property type="match status" value="1"/>
</dbReference>
<comment type="subcellular location">
    <subcellularLocation>
        <location evidence="3 16">Cytoplasm</location>
    </subcellularLocation>
</comment>
<dbReference type="Pfam" id="PF00156">
    <property type="entry name" value="Pribosyltran"/>
    <property type="match status" value="1"/>
</dbReference>
<dbReference type="GO" id="GO:0006166">
    <property type="term" value="P:purine ribonucleoside salvage"/>
    <property type="evidence" value="ECO:0007669"/>
    <property type="project" value="UniProtKB-KW"/>
</dbReference>
<evidence type="ECO:0000313" key="19">
    <source>
        <dbReference type="Proteomes" id="UP000295008"/>
    </source>
</evidence>
<comment type="pathway">
    <text evidence="4 16">Purine metabolism; IMP biosynthesis via salvage pathway; IMP from hypoxanthine: step 1/1.</text>
</comment>
<dbReference type="SUPFAM" id="SSF53271">
    <property type="entry name" value="PRTase-like"/>
    <property type="match status" value="1"/>
</dbReference>
<keyword evidence="10 16" id="KW-0479">Metal-binding</keyword>
<evidence type="ECO:0000256" key="11">
    <source>
        <dbReference type="ARBA" id="ARBA00022726"/>
    </source>
</evidence>
<dbReference type="FunFam" id="3.40.50.2020:FF:000006">
    <property type="entry name" value="Hypoxanthine phosphoribosyltransferase"/>
    <property type="match status" value="1"/>
</dbReference>
<dbReference type="GO" id="GO:0000287">
    <property type="term" value="F:magnesium ion binding"/>
    <property type="evidence" value="ECO:0007669"/>
    <property type="project" value="TreeGrafter"/>
</dbReference>
<dbReference type="InterPro" id="IPR000836">
    <property type="entry name" value="PRTase_dom"/>
</dbReference>
<evidence type="ECO:0000256" key="10">
    <source>
        <dbReference type="ARBA" id="ARBA00022723"/>
    </source>
</evidence>
<keyword evidence="19" id="KW-1185">Reference proteome</keyword>
<evidence type="ECO:0000256" key="16">
    <source>
        <dbReference type="RuleBase" id="RU364099"/>
    </source>
</evidence>
<comment type="pathway">
    <text evidence="5">Purine metabolism; GMP biosynthesis via salvage pathway; GMP from guanine: step 1/1.</text>
</comment>
<dbReference type="GO" id="GO:0004422">
    <property type="term" value="F:hypoxanthine phosphoribosyltransferase activity"/>
    <property type="evidence" value="ECO:0007669"/>
    <property type="project" value="InterPro"/>
</dbReference>
<evidence type="ECO:0000256" key="1">
    <source>
        <dbReference type="ARBA" id="ARBA00001946"/>
    </source>
</evidence>
<dbReference type="GO" id="GO:0032264">
    <property type="term" value="P:IMP salvage"/>
    <property type="evidence" value="ECO:0007669"/>
    <property type="project" value="UniProtKB-UniPathway"/>
</dbReference>
<keyword evidence="11 16" id="KW-0660">Purine salvage</keyword>
<dbReference type="EMBL" id="SLUN01000046">
    <property type="protein sequence ID" value="TCL57443.1"/>
    <property type="molecule type" value="Genomic_DNA"/>
</dbReference>
<dbReference type="GO" id="GO:0005829">
    <property type="term" value="C:cytosol"/>
    <property type="evidence" value="ECO:0007669"/>
    <property type="project" value="TreeGrafter"/>
</dbReference>
<dbReference type="PANTHER" id="PTHR43340:SF1">
    <property type="entry name" value="HYPOXANTHINE PHOSPHORIBOSYLTRANSFERASE"/>
    <property type="match status" value="1"/>
</dbReference>
<evidence type="ECO:0000256" key="14">
    <source>
        <dbReference type="ARBA" id="ARBA00048811"/>
    </source>
</evidence>
<accession>A0A4R1QVX1</accession>
<gene>
    <name evidence="18" type="ORF">EDC14_10463</name>
</gene>
<comment type="similarity">
    <text evidence="6 16">Belongs to the purine/pyrimidine phosphoribosyltransferase family.</text>
</comment>
<evidence type="ECO:0000256" key="15">
    <source>
        <dbReference type="ARBA" id="ARBA00049402"/>
    </source>
</evidence>
<evidence type="ECO:0000256" key="6">
    <source>
        <dbReference type="ARBA" id="ARBA00008391"/>
    </source>
</evidence>
<dbReference type="GO" id="GO:0000166">
    <property type="term" value="F:nucleotide binding"/>
    <property type="evidence" value="ECO:0007669"/>
    <property type="project" value="UniProtKB-KW"/>
</dbReference>
<evidence type="ECO:0000256" key="13">
    <source>
        <dbReference type="ARBA" id="ARBA00022842"/>
    </source>
</evidence>
<evidence type="ECO:0000256" key="4">
    <source>
        <dbReference type="ARBA" id="ARBA00004669"/>
    </source>
</evidence>
<dbReference type="Gene3D" id="3.40.50.2020">
    <property type="match status" value="1"/>
</dbReference>
<protein>
    <recommendedName>
        <fullName evidence="16">Hypoxanthine phosphoribosyltransferase</fullName>
        <ecNumber evidence="16">2.4.2.8</ecNumber>
    </recommendedName>
</protein>
<dbReference type="GO" id="GO:0006178">
    <property type="term" value="P:guanine salvage"/>
    <property type="evidence" value="ECO:0007669"/>
    <property type="project" value="TreeGrafter"/>
</dbReference>
<evidence type="ECO:0000259" key="17">
    <source>
        <dbReference type="Pfam" id="PF00156"/>
    </source>
</evidence>
<dbReference type="UniPathway" id="UPA00591">
    <property type="reaction ID" value="UER00648"/>
</dbReference>
<keyword evidence="13 16" id="KW-0460">Magnesium</keyword>
<evidence type="ECO:0000256" key="5">
    <source>
        <dbReference type="ARBA" id="ARBA00004676"/>
    </source>
</evidence>
<organism evidence="18 19">
    <name type="scientific">Hydrogenispora ethanolica</name>
    <dbReference type="NCBI Taxonomy" id="1082276"/>
    <lineage>
        <taxon>Bacteria</taxon>
        <taxon>Bacillati</taxon>
        <taxon>Bacillota</taxon>
        <taxon>Hydrogenispora</taxon>
    </lineage>
</organism>
<evidence type="ECO:0000313" key="18">
    <source>
        <dbReference type="EMBL" id="TCL57443.1"/>
    </source>
</evidence>
<dbReference type="PANTHER" id="PTHR43340">
    <property type="entry name" value="HYPOXANTHINE-GUANINE PHOSPHORIBOSYLTRANSFERASE"/>
    <property type="match status" value="1"/>
</dbReference>
<comment type="function">
    <text evidence="2">Purine salvage pathway enzyme that catalyzes the transfer of the ribosyl-5-phosphate group from 5-phospho-alpha-D-ribose 1-diphosphate (PRPP) to the N9 position of the 6-oxopurines hypoxanthine and guanine to form the corresponding ribonucleotides IMP (inosine 5'-monophosphate) and GMP (guanosine 5'-monophosphate), with the release of PPi.</text>
</comment>
<evidence type="ECO:0000256" key="9">
    <source>
        <dbReference type="ARBA" id="ARBA00022679"/>
    </source>
</evidence>
<keyword evidence="9 16" id="KW-0808">Transferase</keyword>
<dbReference type="GO" id="GO:0046100">
    <property type="term" value="P:hypoxanthine metabolic process"/>
    <property type="evidence" value="ECO:0007669"/>
    <property type="project" value="TreeGrafter"/>
</dbReference>
<dbReference type="GO" id="GO:0052657">
    <property type="term" value="F:guanine phosphoribosyltransferase activity"/>
    <property type="evidence" value="ECO:0007669"/>
    <property type="project" value="RHEA"/>
</dbReference>
<proteinExistence type="inferred from homology"/>